<evidence type="ECO:0000256" key="4">
    <source>
        <dbReference type="SAM" id="MobiDB-lite"/>
    </source>
</evidence>
<dbReference type="Pfam" id="PF00293">
    <property type="entry name" value="NUDIX"/>
    <property type="match status" value="1"/>
</dbReference>
<dbReference type="AlphaFoldDB" id="A0A447CUA3"/>
<dbReference type="InterPro" id="IPR000086">
    <property type="entry name" value="NUDIX_hydrolase_dom"/>
</dbReference>
<keyword evidence="7" id="KW-1185">Reference proteome</keyword>
<comment type="cofactor">
    <cofactor evidence="1">
        <name>Mg(2+)</name>
        <dbReference type="ChEBI" id="CHEBI:18420"/>
    </cofactor>
</comment>
<dbReference type="PANTHER" id="PTHR43046:SF12">
    <property type="entry name" value="GDP-MANNOSE MANNOSYL HYDROLASE"/>
    <property type="match status" value="1"/>
</dbReference>
<feature type="domain" description="Nudix hydrolase" evidence="5">
    <location>
        <begin position="113"/>
        <end position="238"/>
    </location>
</feature>
<evidence type="ECO:0000256" key="2">
    <source>
        <dbReference type="ARBA" id="ARBA00022801"/>
    </source>
</evidence>
<dbReference type="CDD" id="cd04680">
    <property type="entry name" value="NUDIX_Hydrolase"/>
    <property type="match status" value="1"/>
</dbReference>
<protein>
    <submittedName>
        <fullName evidence="6">RNA pyrophosphohydrolase</fullName>
    </submittedName>
</protein>
<dbReference type="EMBL" id="UWOC01000148">
    <property type="protein sequence ID" value="VCU08856.1"/>
    <property type="molecule type" value="Genomic_DNA"/>
</dbReference>
<gene>
    <name evidence="6" type="primary">rppH_2</name>
    <name evidence="6" type="ORF">RHODGE_RHODGE_02614</name>
</gene>
<accession>A0A447CUA3</accession>
<feature type="region of interest" description="Disordered" evidence="4">
    <location>
        <begin position="27"/>
        <end position="87"/>
    </location>
</feature>
<dbReference type="SUPFAM" id="SSF55811">
    <property type="entry name" value="Nudix"/>
    <property type="match status" value="1"/>
</dbReference>
<comment type="caution">
    <text evidence="6">The sequence shown here is derived from an EMBL/GenBank/DDBJ whole genome shotgun (WGS) entry which is preliminary data.</text>
</comment>
<dbReference type="GO" id="GO:0016787">
    <property type="term" value="F:hydrolase activity"/>
    <property type="evidence" value="ECO:0007669"/>
    <property type="project" value="UniProtKB-KW"/>
</dbReference>
<proteinExistence type="predicted"/>
<dbReference type="PROSITE" id="PS00893">
    <property type="entry name" value="NUDIX_BOX"/>
    <property type="match status" value="1"/>
</dbReference>
<reference evidence="7" key="1">
    <citation type="submission" date="2018-10" db="EMBL/GenBank/DDBJ databases">
        <authorList>
            <person name="Peiro R."/>
            <person name="Begona"/>
            <person name="Cbmso G."/>
            <person name="Lopez M."/>
            <person name="Gonzalez S."/>
            <person name="Sacristan E."/>
            <person name="Castillo E."/>
        </authorList>
    </citation>
    <scope>NUCLEOTIDE SEQUENCE [LARGE SCALE GENOMIC DNA]</scope>
</reference>
<organism evidence="6 7">
    <name type="scientific">Rhodoplanes serenus</name>
    <dbReference type="NCBI Taxonomy" id="200615"/>
    <lineage>
        <taxon>Bacteria</taxon>
        <taxon>Pseudomonadati</taxon>
        <taxon>Pseudomonadota</taxon>
        <taxon>Alphaproteobacteria</taxon>
        <taxon>Hyphomicrobiales</taxon>
        <taxon>Nitrobacteraceae</taxon>
        <taxon>Rhodoplanes</taxon>
    </lineage>
</organism>
<dbReference type="Gene3D" id="3.90.79.10">
    <property type="entry name" value="Nucleoside Triphosphate Pyrophosphohydrolase"/>
    <property type="match status" value="1"/>
</dbReference>
<sequence length="246" mass="26540">MWGTACRDLYHKFSSVSAVRNRALPRAEIGPTARSDPPNRKPGGGADAIAAMVPASDSNQKGDVQAMADPKSESDAAAPASRSSAPGRLARLRRAGEPVLRRVLHLWWRLSRGLTLGVRALVIDPEGRVFLVRHSYVSGWYLPGGGVEIGETLGEALVRELSEEGNLHLTGAATLHGVYLNARVSRRDHVALFVVRDFVQPAPPRPNREIVAAGFFPVDALPADTTRGTRARLAEVLDGAPVTEHW</sequence>
<evidence type="ECO:0000256" key="3">
    <source>
        <dbReference type="ARBA" id="ARBA00022842"/>
    </source>
</evidence>
<dbReference type="PROSITE" id="PS51462">
    <property type="entry name" value="NUDIX"/>
    <property type="match status" value="1"/>
</dbReference>
<dbReference type="PANTHER" id="PTHR43046">
    <property type="entry name" value="GDP-MANNOSE MANNOSYL HYDROLASE"/>
    <property type="match status" value="1"/>
</dbReference>
<keyword evidence="2" id="KW-0378">Hydrolase</keyword>
<dbReference type="InterPro" id="IPR020084">
    <property type="entry name" value="NUDIX_hydrolase_CS"/>
</dbReference>
<dbReference type="InterPro" id="IPR015797">
    <property type="entry name" value="NUDIX_hydrolase-like_dom_sf"/>
</dbReference>
<evidence type="ECO:0000313" key="6">
    <source>
        <dbReference type="EMBL" id="VCU08856.1"/>
    </source>
</evidence>
<evidence type="ECO:0000259" key="5">
    <source>
        <dbReference type="PROSITE" id="PS51462"/>
    </source>
</evidence>
<evidence type="ECO:0000256" key="1">
    <source>
        <dbReference type="ARBA" id="ARBA00001946"/>
    </source>
</evidence>
<evidence type="ECO:0000313" key="7">
    <source>
        <dbReference type="Proteomes" id="UP000289200"/>
    </source>
</evidence>
<dbReference type="Proteomes" id="UP000289200">
    <property type="component" value="Unassembled WGS sequence"/>
</dbReference>
<feature type="compositionally biased region" description="Low complexity" evidence="4">
    <location>
        <begin position="76"/>
        <end position="87"/>
    </location>
</feature>
<keyword evidence="3" id="KW-0460">Magnesium</keyword>
<name>A0A447CUA3_9BRAD</name>